<keyword evidence="3" id="KW-1185">Reference proteome</keyword>
<dbReference type="EMBL" id="JAUFPT010000013">
    <property type="protein sequence ID" value="MDN3569978.1"/>
    <property type="molecule type" value="Genomic_DNA"/>
</dbReference>
<name>A0ABT8AJC7_9HYPH</name>
<sequence>MTIDPTRIDKDHLRELRHSVARAYGIDPHRQYTERAAANLLVPPDKRQGGRGDVSTLKRKRRSGKIPHVPLGDSSVAYLGMMLCDFLAFGERSVLLWGCGKDGSEGGDGDPNPAGGPAPQPRDGGGRNKAQAEVVGAFDEPVHEA</sequence>
<comment type="caution">
    <text evidence="2">The sequence shown here is derived from an EMBL/GenBank/DDBJ whole genome shotgun (WGS) entry which is preliminary data.</text>
</comment>
<dbReference type="RefSeq" id="WP_238290389.1">
    <property type="nucleotide sequence ID" value="NZ_BPQS01000023.1"/>
</dbReference>
<evidence type="ECO:0000256" key="1">
    <source>
        <dbReference type="SAM" id="MobiDB-lite"/>
    </source>
</evidence>
<protein>
    <submittedName>
        <fullName evidence="2">Uncharacterized protein</fullName>
    </submittedName>
</protein>
<dbReference type="Proteomes" id="UP001244297">
    <property type="component" value="Unassembled WGS sequence"/>
</dbReference>
<evidence type="ECO:0000313" key="2">
    <source>
        <dbReference type="EMBL" id="MDN3569978.1"/>
    </source>
</evidence>
<feature type="region of interest" description="Disordered" evidence="1">
    <location>
        <begin position="100"/>
        <end position="145"/>
    </location>
</feature>
<feature type="region of interest" description="Disordered" evidence="1">
    <location>
        <begin position="43"/>
        <end position="68"/>
    </location>
</feature>
<evidence type="ECO:0000313" key="3">
    <source>
        <dbReference type="Proteomes" id="UP001244297"/>
    </source>
</evidence>
<accession>A0ABT8AJC7</accession>
<proteinExistence type="predicted"/>
<gene>
    <name evidence="2" type="ORF">QWZ18_04975</name>
</gene>
<organism evidence="2 3">
    <name type="scientific">Methylobacterium longum</name>
    <dbReference type="NCBI Taxonomy" id="767694"/>
    <lineage>
        <taxon>Bacteria</taxon>
        <taxon>Pseudomonadati</taxon>
        <taxon>Pseudomonadota</taxon>
        <taxon>Alphaproteobacteria</taxon>
        <taxon>Hyphomicrobiales</taxon>
        <taxon>Methylobacteriaceae</taxon>
        <taxon>Methylobacterium</taxon>
    </lineage>
</organism>
<reference evidence="3" key="1">
    <citation type="journal article" date="2019" name="Int. J. Syst. Evol. Microbiol.">
        <title>The Global Catalogue of Microorganisms (GCM) 10K type strain sequencing project: providing services to taxonomists for standard genome sequencing and annotation.</title>
        <authorList>
            <consortium name="The Broad Institute Genomics Platform"/>
            <consortium name="The Broad Institute Genome Sequencing Center for Infectious Disease"/>
            <person name="Wu L."/>
            <person name="Ma J."/>
        </authorList>
    </citation>
    <scope>NUCLEOTIDE SEQUENCE [LARGE SCALE GENOMIC DNA]</scope>
    <source>
        <strain evidence="3">CECT 7806</strain>
    </source>
</reference>